<sequence length="309" mass="35239">MDAYDVFEEGEGEGIMESEEEEEDEYIMESEEEEEEAEQLEEMRPPVAASWMGPDGITVHGVMVIDDGIIRLKNRCQFDDCSICYNPPTTQGKHHQICCLPCGHMYGFSCIKKWLLVRSSPGGKCPQCNTFCSIKDARLLYPPPLCVAAHQKASSATLFPFTEQGFLEFKKYEYSRRLDANSLLAADARHMNIFASLHSDLIDRERELALKSSDLLTRAEELEKRTESLGLANALQRRAIMLQPRIKAVGRRIDALERLASALRPRIIALKQRSDAFESRMTFYLQMYKEHHKTKKNNNGPCTTCSHKH</sequence>
<gene>
    <name evidence="4" type="ORF">CTI12_AA013990</name>
</gene>
<reference evidence="4 5" key="1">
    <citation type="journal article" date="2018" name="Mol. Plant">
        <title>The genome of Artemisia annua provides insight into the evolution of Asteraceae family and artemisinin biosynthesis.</title>
        <authorList>
            <person name="Shen Q."/>
            <person name="Zhang L."/>
            <person name="Liao Z."/>
            <person name="Wang S."/>
            <person name="Yan T."/>
            <person name="Shi P."/>
            <person name="Liu M."/>
            <person name="Fu X."/>
            <person name="Pan Q."/>
            <person name="Wang Y."/>
            <person name="Lv Z."/>
            <person name="Lu X."/>
            <person name="Zhang F."/>
            <person name="Jiang W."/>
            <person name="Ma Y."/>
            <person name="Chen M."/>
            <person name="Hao X."/>
            <person name="Li L."/>
            <person name="Tang Y."/>
            <person name="Lv G."/>
            <person name="Zhou Y."/>
            <person name="Sun X."/>
            <person name="Brodelius P.E."/>
            <person name="Rose J.K.C."/>
            <person name="Tang K."/>
        </authorList>
    </citation>
    <scope>NUCLEOTIDE SEQUENCE [LARGE SCALE GENOMIC DNA]</scope>
    <source>
        <strain evidence="5">cv. Huhao1</strain>
        <tissue evidence="4">Leaf</tissue>
    </source>
</reference>
<evidence type="ECO:0000256" key="2">
    <source>
        <dbReference type="SAM" id="MobiDB-lite"/>
    </source>
</evidence>
<dbReference type="Gene3D" id="3.30.40.10">
    <property type="entry name" value="Zinc/RING finger domain, C3HC4 (zinc finger)"/>
    <property type="match status" value="1"/>
</dbReference>
<dbReference type="Pfam" id="PF13639">
    <property type="entry name" value="zf-RING_2"/>
    <property type="match status" value="1"/>
</dbReference>
<feature type="region of interest" description="Disordered" evidence="2">
    <location>
        <begin position="1"/>
        <end position="39"/>
    </location>
</feature>
<feature type="domain" description="RING-type" evidence="3">
    <location>
        <begin position="81"/>
        <end position="129"/>
    </location>
</feature>
<dbReference type="InterPro" id="IPR001841">
    <property type="entry name" value="Znf_RING"/>
</dbReference>
<dbReference type="STRING" id="35608.A0A2U1QHQ4"/>
<evidence type="ECO:0000256" key="1">
    <source>
        <dbReference type="PROSITE-ProRule" id="PRU00175"/>
    </source>
</evidence>
<dbReference type="PANTHER" id="PTHR16047:SF7">
    <property type="entry name" value="E3 UBIQUITIN-PROTEIN LIGASE RFWD3"/>
    <property type="match status" value="1"/>
</dbReference>
<accession>A0A2U1QHQ4</accession>
<evidence type="ECO:0000313" key="5">
    <source>
        <dbReference type="Proteomes" id="UP000245207"/>
    </source>
</evidence>
<dbReference type="GO" id="GO:0008270">
    <property type="term" value="F:zinc ion binding"/>
    <property type="evidence" value="ECO:0007669"/>
    <property type="project" value="UniProtKB-KW"/>
</dbReference>
<evidence type="ECO:0000259" key="3">
    <source>
        <dbReference type="PROSITE" id="PS50089"/>
    </source>
</evidence>
<keyword evidence="1" id="KW-0479">Metal-binding</keyword>
<dbReference type="EMBL" id="PKPP01000117">
    <property type="protein sequence ID" value="PWA97536.1"/>
    <property type="molecule type" value="Genomic_DNA"/>
</dbReference>
<dbReference type="InterPro" id="IPR037381">
    <property type="entry name" value="RFWD3"/>
</dbReference>
<evidence type="ECO:0000313" key="4">
    <source>
        <dbReference type="EMBL" id="PWA97536.1"/>
    </source>
</evidence>
<dbReference type="PROSITE" id="PS50089">
    <property type="entry name" value="ZF_RING_2"/>
    <property type="match status" value="1"/>
</dbReference>
<organism evidence="4 5">
    <name type="scientific">Artemisia annua</name>
    <name type="common">Sweet wormwood</name>
    <dbReference type="NCBI Taxonomy" id="35608"/>
    <lineage>
        <taxon>Eukaryota</taxon>
        <taxon>Viridiplantae</taxon>
        <taxon>Streptophyta</taxon>
        <taxon>Embryophyta</taxon>
        <taxon>Tracheophyta</taxon>
        <taxon>Spermatophyta</taxon>
        <taxon>Magnoliopsida</taxon>
        <taxon>eudicotyledons</taxon>
        <taxon>Gunneridae</taxon>
        <taxon>Pentapetalae</taxon>
        <taxon>asterids</taxon>
        <taxon>campanulids</taxon>
        <taxon>Asterales</taxon>
        <taxon>Asteraceae</taxon>
        <taxon>Asteroideae</taxon>
        <taxon>Anthemideae</taxon>
        <taxon>Artemisiinae</taxon>
        <taxon>Artemisia</taxon>
    </lineage>
</organism>
<dbReference type="SMART" id="SM00184">
    <property type="entry name" value="RING"/>
    <property type="match status" value="1"/>
</dbReference>
<comment type="caution">
    <text evidence="4">The sequence shown here is derived from an EMBL/GenBank/DDBJ whole genome shotgun (WGS) entry which is preliminary data.</text>
</comment>
<keyword evidence="1" id="KW-0863">Zinc-finger</keyword>
<keyword evidence="5" id="KW-1185">Reference proteome</keyword>
<dbReference type="OrthoDB" id="5600418at2759"/>
<dbReference type="GO" id="GO:0005634">
    <property type="term" value="C:nucleus"/>
    <property type="evidence" value="ECO:0007669"/>
    <property type="project" value="InterPro"/>
</dbReference>
<dbReference type="Proteomes" id="UP000245207">
    <property type="component" value="Unassembled WGS sequence"/>
</dbReference>
<dbReference type="SUPFAM" id="SSF57850">
    <property type="entry name" value="RING/U-box"/>
    <property type="match status" value="1"/>
</dbReference>
<dbReference type="AlphaFoldDB" id="A0A2U1QHQ4"/>
<dbReference type="PANTHER" id="PTHR16047">
    <property type="entry name" value="RFWD3 PROTEIN"/>
    <property type="match status" value="1"/>
</dbReference>
<dbReference type="GO" id="GO:0004842">
    <property type="term" value="F:ubiquitin-protein transferase activity"/>
    <property type="evidence" value="ECO:0007669"/>
    <property type="project" value="InterPro"/>
</dbReference>
<dbReference type="GO" id="GO:0036297">
    <property type="term" value="P:interstrand cross-link repair"/>
    <property type="evidence" value="ECO:0007669"/>
    <property type="project" value="InterPro"/>
</dbReference>
<dbReference type="InterPro" id="IPR013083">
    <property type="entry name" value="Znf_RING/FYVE/PHD"/>
</dbReference>
<dbReference type="GO" id="GO:0016567">
    <property type="term" value="P:protein ubiquitination"/>
    <property type="evidence" value="ECO:0007669"/>
    <property type="project" value="InterPro"/>
</dbReference>
<protein>
    <submittedName>
        <fullName evidence="4">Zinc finger, RING/FYVE/PHD-type</fullName>
    </submittedName>
</protein>
<proteinExistence type="predicted"/>
<keyword evidence="1" id="KW-0862">Zinc</keyword>
<name>A0A2U1QHQ4_ARTAN</name>